<name>A0AAD6B8T5_9TELE</name>
<protein>
    <submittedName>
        <fullName evidence="2">Uncharacterized protein</fullName>
    </submittedName>
</protein>
<keyword evidence="3" id="KW-1185">Reference proteome</keyword>
<proteinExistence type="predicted"/>
<feature type="region of interest" description="Disordered" evidence="1">
    <location>
        <begin position="1"/>
        <end position="24"/>
    </location>
</feature>
<organism evidence="2 3">
    <name type="scientific">Pogonophryne albipinna</name>
    <dbReference type="NCBI Taxonomy" id="1090488"/>
    <lineage>
        <taxon>Eukaryota</taxon>
        <taxon>Metazoa</taxon>
        <taxon>Chordata</taxon>
        <taxon>Craniata</taxon>
        <taxon>Vertebrata</taxon>
        <taxon>Euteleostomi</taxon>
        <taxon>Actinopterygii</taxon>
        <taxon>Neopterygii</taxon>
        <taxon>Teleostei</taxon>
        <taxon>Neoteleostei</taxon>
        <taxon>Acanthomorphata</taxon>
        <taxon>Eupercaria</taxon>
        <taxon>Perciformes</taxon>
        <taxon>Notothenioidei</taxon>
        <taxon>Pogonophryne</taxon>
    </lineage>
</organism>
<feature type="compositionally biased region" description="Polar residues" evidence="1">
    <location>
        <begin position="11"/>
        <end position="24"/>
    </location>
</feature>
<feature type="region of interest" description="Disordered" evidence="1">
    <location>
        <begin position="36"/>
        <end position="73"/>
    </location>
</feature>
<reference evidence="2" key="1">
    <citation type="submission" date="2022-11" db="EMBL/GenBank/DDBJ databases">
        <title>Chromosome-level genome of Pogonophryne albipinna.</title>
        <authorList>
            <person name="Jo E."/>
        </authorList>
    </citation>
    <scope>NUCLEOTIDE SEQUENCE</scope>
    <source>
        <strain evidence="2">SGF0006</strain>
        <tissue evidence="2">Muscle</tissue>
    </source>
</reference>
<comment type="caution">
    <text evidence="2">The sequence shown here is derived from an EMBL/GenBank/DDBJ whole genome shotgun (WGS) entry which is preliminary data.</text>
</comment>
<gene>
    <name evidence="2" type="ORF">JOQ06_002940</name>
</gene>
<sequence>MAEHWYRTSMGRANNFSKASSDVSIVTPPCPLTVSSLSRVHEPTGPSLKQGVTVRERQHQPYPNEPEVDNQQRLSSTQNYQFLLQTLVAKRDHTLNHSNS</sequence>
<dbReference type="Proteomes" id="UP001219934">
    <property type="component" value="Unassembled WGS sequence"/>
</dbReference>
<accession>A0AAD6B8T5</accession>
<evidence type="ECO:0000256" key="1">
    <source>
        <dbReference type="SAM" id="MobiDB-lite"/>
    </source>
</evidence>
<dbReference type="EMBL" id="JAPTMU010000009">
    <property type="protein sequence ID" value="KAJ4938320.1"/>
    <property type="molecule type" value="Genomic_DNA"/>
</dbReference>
<evidence type="ECO:0000313" key="2">
    <source>
        <dbReference type="EMBL" id="KAJ4938320.1"/>
    </source>
</evidence>
<evidence type="ECO:0000313" key="3">
    <source>
        <dbReference type="Proteomes" id="UP001219934"/>
    </source>
</evidence>
<dbReference type="AlphaFoldDB" id="A0AAD6B8T5"/>